<dbReference type="GO" id="GO:0016787">
    <property type="term" value="F:hydrolase activity"/>
    <property type="evidence" value="ECO:0007669"/>
    <property type="project" value="UniProtKB-KW"/>
</dbReference>
<dbReference type="SUPFAM" id="SSF53474">
    <property type="entry name" value="alpha/beta-Hydrolases"/>
    <property type="match status" value="1"/>
</dbReference>
<reference evidence="3" key="2">
    <citation type="submission" date="2020-09" db="EMBL/GenBank/DDBJ databases">
        <authorList>
            <person name="Sun Q."/>
            <person name="Zhou Y."/>
        </authorList>
    </citation>
    <scope>NUCLEOTIDE SEQUENCE</scope>
    <source>
        <strain evidence="3">CGMCC 4.7679</strain>
    </source>
</reference>
<keyword evidence="1" id="KW-0378">Hydrolase</keyword>
<name>A0A8H9M7Q0_9PSEU</name>
<dbReference type="Gene3D" id="3.40.50.1820">
    <property type="entry name" value="alpha/beta hydrolase"/>
    <property type="match status" value="1"/>
</dbReference>
<dbReference type="AlphaFoldDB" id="A0A8H9M7Q0"/>
<dbReference type="InterPro" id="IPR029058">
    <property type="entry name" value="AB_hydrolase_fold"/>
</dbReference>
<keyword evidence="4" id="KW-1185">Reference proteome</keyword>
<dbReference type="Pfam" id="PF07859">
    <property type="entry name" value="Abhydrolase_3"/>
    <property type="match status" value="1"/>
</dbReference>
<dbReference type="PANTHER" id="PTHR48081:SF8">
    <property type="entry name" value="ALPHA_BETA HYDROLASE FOLD-3 DOMAIN-CONTAINING PROTEIN-RELATED"/>
    <property type="match status" value="1"/>
</dbReference>
<accession>A0A8H9M7Q0</accession>
<gene>
    <name evidence="3" type="ORF">GCM10017566_05040</name>
</gene>
<dbReference type="Proteomes" id="UP000658656">
    <property type="component" value="Unassembled WGS sequence"/>
</dbReference>
<sequence>MSLDPAFAEFLGFLKSVGAPGTFDGEPTEMRDRLSQTIERNWDPAAFAPVASATRELVGAHRTPVQIYRPEADGPAPTVLYFHPGGFIVGSAHLTQDVARRLSHDLGAVVVSVDYRLAPEEAFPAAVNDATAVLEWTQQHIADLGGDASRIGLVGESSGANLAVVAALSAARRGAPVAAMLLGSPVTDFTREFPSAVENAEGYFLEAGDLTIIRKLYFGGDTSVAKDDRISPALAPDLRLLPATVIGVAGFDPLRDDGIAFAGRLLQEGVPATLRVYPELIHPWLGMPGVSPAAERAVVEITSLLKEALSRAASPRR</sequence>
<proteinExistence type="predicted"/>
<dbReference type="InterPro" id="IPR013094">
    <property type="entry name" value="AB_hydrolase_3"/>
</dbReference>
<evidence type="ECO:0000313" key="4">
    <source>
        <dbReference type="Proteomes" id="UP000658656"/>
    </source>
</evidence>
<protein>
    <submittedName>
        <fullName evidence="3">Putative lipase LipH</fullName>
    </submittedName>
</protein>
<reference evidence="3" key="1">
    <citation type="journal article" date="2014" name="Int. J. Syst. Evol. Microbiol.">
        <title>Complete genome sequence of Corynebacterium casei LMG S-19264T (=DSM 44701T), isolated from a smear-ripened cheese.</title>
        <authorList>
            <consortium name="US DOE Joint Genome Institute (JGI-PGF)"/>
            <person name="Walter F."/>
            <person name="Albersmeier A."/>
            <person name="Kalinowski J."/>
            <person name="Ruckert C."/>
        </authorList>
    </citation>
    <scope>NUCLEOTIDE SEQUENCE</scope>
    <source>
        <strain evidence="3">CGMCC 4.7679</strain>
    </source>
</reference>
<feature type="domain" description="Alpha/beta hydrolase fold-3" evidence="2">
    <location>
        <begin position="79"/>
        <end position="284"/>
    </location>
</feature>
<evidence type="ECO:0000259" key="2">
    <source>
        <dbReference type="Pfam" id="PF07859"/>
    </source>
</evidence>
<dbReference type="InterPro" id="IPR050300">
    <property type="entry name" value="GDXG_lipolytic_enzyme"/>
</dbReference>
<evidence type="ECO:0000313" key="3">
    <source>
        <dbReference type="EMBL" id="GHF35279.1"/>
    </source>
</evidence>
<dbReference type="EMBL" id="BNAV01000001">
    <property type="protein sequence ID" value="GHF35279.1"/>
    <property type="molecule type" value="Genomic_DNA"/>
</dbReference>
<dbReference type="OrthoDB" id="3206739at2"/>
<organism evidence="3 4">
    <name type="scientific">Amycolatopsis bartoniae</name>
    <dbReference type="NCBI Taxonomy" id="941986"/>
    <lineage>
        <taxon>Bacteria</taxon>
        <taxon>Bacillati</taxon>
        <taxon>Actinomycetota</taxon>
        <taxon>Actinomycetes</taxon>
        <taxon>Pseudonocardiales</taxon>
        <taxon>Pseudonocardiaceae</taxon>
        <taxon>Amycolatopsis</taxon>
    </lineage>
</organism>
<comment type="caution">
    <text evidence="3">The sequence shown here is derived from an EMBL/GenBank/DDBJ whole genome shotgun (WGS) entry which is preliminary data.</text>
</comment>
<dbReference type="RefSeq" id="WP_145933483.1">
    <property type="nucleotide sequence ID" value="NZ_BNAV01000001.1"/>
</dbReference>
<evidence type="ECO:0000256" key="1">
    <source>
        <dbReference type="ARBA" id="ARBA00022801"/>
    </source>
</evidence>
<dbReference type="PANTHER" id="PTHR48081">
    <property type="entry name" value="AB HYDROLASE SUPERFAMILY PROTEIN C4A8.06C"/>
    <property type="match status" value="1"/>
</dbReference>